<dbReference type="AlphaFoldDB" id="A0A1H8R5I2"/>
<dbReference type="Proteomes" id="UP000198847">
    <property type="component" value="Unassembled WGS sequence"/>
</dbReference>
<dbReference type="OrthoDB" id="9784774at2"/>
<dbReference type="STRING" id="112903.SAMN04490178_103166"/>
<name>A0A1H8R5I2_9FIRM</name>
<dbReference type="RefSeq" id="WP_091744136.1">
    <property type="nucleotide sequence ID" value="NZ_FODY01000003.1"/>
</dbReference>
<dbReference type="SUPFAM" id="SSF54197">
    <property type="entry name" value="HIT-like"/>
    <property type="match status" value="1"/>
</dbReference>
<evidence type="ECO:0000259" key="2">
    <source>
        <dbReference type="PROSITE" id="PS51084"/>
    </source>
</evidence>
<sequence>MSYESTCFHCTKDQRLQDLMIEIAELPQSTLYLFKEQTYRGRCLLSFKGHKGGLTELEPKEFTQYMQDLAQAAKAVQKVFNPQKINYGAYSDTLAHLHFHIVPKYENGYSWGSTFEMMPENKMWLSETQYSQLVESIRANL</sequence>
<protein>
    <submittedName>
        <fullName evidence="3">Diadenosine tetraphosphate (Ap4A) hydrolase</fullName>
    </submittedName>
</protein>
<proteinExistence type="predicted"/>
<dbReference type="PROSITE" id="PS51084">
    <property type="entry name" value="HIT_2"/>
    <property type="match status" value="1"/>
</dbReference>
<feature type="short sequence motif" description="Histidine triad motif" evidence="1">
    <location>
        <begin position="96"/>
        <end position="100"/>
    </location>
</feature>
<dbReference type="InterPro" id="IPR011146">
    <property type="entry name" value="HIT-like"/>
</dbReference>
<dbReference type="InterPro" id="IPR036265">
    <property type="entry name" value="HIT-like_sf"/>
</dbReference>
<dbReference type="EMBL" id="FODY01000003">
    <property type="protein sequence ID" value="SEO61374.1"/>
    <property type="molecule type" value="Genomic_DNA"/>
</dbReference>
<reference evidence="3 4" key="1">
    <citation type="submission" date="2016-10" db="EMBL/GenBank/DDBJ databases">
        <authorList>
            <person name="de Groot N.N."/>
        </authorList>
    </citation>
    <scope>NUCLEOTIDE SEQUENCE [LARGE SCALE GENOMIC DNA]</scope>
    <source>
        <strain evidence="3 4">DSM 13305</strain>
    </source>
</reference>
<evidence type="ECO:0000256" key="1">
    <source>
        <dbReference type="PROSITE-ProRule" id="PRU00464"/>
    </source>
</evidence>
<keyword evidence="4" id="KW-1185">Reference proteome</keyword>
<feature type="domain" description="HIT" evidence="2">
    <location>
        <begin position="7"/>
        <end position="111"/>
    </location>
</feature>
<accession>A0A1H8R5I2</accession>
<evidence type="ECO:0000313" key="4">
    <source>
        <dbReference type="Proteomes" id="UP000198847"/>
    </source>
</evidence>
<organism evidence="3 4">
    <name type="scientific">Propionispora vibrioides</name>
    <dbReference type="NCBI Taxonomy" id="112903"/>
    <lineage>
        <taxon>Bacteria</taxon>
        <taxon>Bacillati</taxon>
        <taxon>Bacillota</taxon>
        <taxon>Negativicutes</taxon>
        <taxon>Selenomonadales</taxon>
        <taxon>Sporomusaceae</taxon>
        <taxon>Propionispora</taxon>
    </lineage>
</organism>
<dbReference type="Pfam" id="PF01230">
    <property type="entry name" value="HIT"/>
    <property type="match status" value="1"/>
</dbReference>
<dbReference type="Gene3D" id="3.30.428.10">
    <property type="entry name" value="HIT-like"/>
    <property type="match status" value="1"/>
</dbReference>
<evidence type="ECO:0000313" key="3">
    <source>
        <dbReference type="EMBL" id="SEO61374.1"/>
    </source>
</evidence>
<gene>
    <name evidence="3" type="ORF">SAMN04490178_103166</name>
</gene>
<keyword evidence="3" id="KW-0378">Hydrolase</keyword>
<dbReference type="GO" id="GO:0016787">
    <property type="term" value="F:hydrolase activity"/>
    <property type="evidence" value="ECO:0007669"/>
    <property type="project" value="UniProtKB-KW"/>
</dbReference>